<dbReference type="AlphaFoldDB" id="A0A7J8U099"/>
<protein>
    <submittedName>
        <fullName evidence="1">Uncharacterized protein</fullName>
    </submittedName>
</protein>
<dbReference type="OrthoDB" id="993483at2759"/>
<evidence type="ECO:0000313" key="1">
    <source>
        <dbReference type="EMBL" id="MBA0643887.1"/>
    </source>
</evidence>
<name>A0A7J8U099_9ROSI</name>
<comment type="caution">
    <text evidence="1">The sequence shown here is derived from an EMBL/GenBank/DDBJ whole genome shotgun (WGS) entry which is preliminary data.</text>
</comment>
<organism evidence="1 2">
    <name type="scientific">Gossypium klotzschianum</name>
    <dbReference type="NCBI Taxonomy" id="34286"/>
    <lineage>
        <taxon>Eukaryota</taxon>
        <taxon>Viridiplantae</taxon>
        <taxon>Streptophyta</taxon>
        <taxon>Embryophyta</taxon>
        <taxon>Tracheophyta</taxon>
        <taxon>Spermatophyta</taxon>
        <taxon>Magnoliopsida</taxon>
        <taxon>eudicotyledons</taxon>
        <taxon>Gunneridae</taxon>
        <taxon>Pentapetalae</taxon>
        <taxon>rosids</taxon>
        <taxon>malvids</taxon>
        <taxon>Malvales</taxon>
        <taxon>Malvaceae</taxon>
        <taxon>Malvoideae</taxon>
        <taxon>Gossypium</taxon>
    </lineage>
</organism>
<accession>A0A7J8U099</accession>
<dbReference type="Proteomes" id="UP000593573">
    <property type="component" value="Unassembled WGS sequence"/>
</dbReference>
<dbReference type="EMBL" id="JABFAB010000003">
    <property type="protein sequence ID" value="MBA0643887.1"/>
    <property type="molecule type" value="Genomic_DNA"/>
</dbReference>
<sequence>MNTSVLGPYISDITTMTVYLRASRFVHIPRIANRVAHQLASMGLRDGGSIYRMGVEPTFLSTTVAFDRVVSGS</sequence>
<gene>
    <name evidence="1" type="ORF">Goklo_028137</name>
</gene>
<reference evidence="1 2" key="1">
    <citation type="journal article" date="2019" name="Genome Biol. Evol.">
        <title>Insights into the evolution of the New World diploid cottons (Gossypium, subgenus Houzingenia) based on genome sequencing.</title>
        <authorList>
            <person name="Grover C.E."/>
            <person name="Arick M.A. 2nd"/>
            <person name="Thrash A."/>
            <person name="Conover J.L."/>
            <person name="Sanders W.S."/>
            <person name="Peterson D.G."/>
            <person name="Frelichowski J.E."/>
            <person name="Scheffler J.A."/>
            <person name="Scheffler B.E."/>
            <person name="Wendel J.F."/>
        </authorList>
    </citation>
    <scope>NUCLEOTIDE SEQUENCE [LARGE SCALE GENOMIC DNA]</scope>
    <source>
        <strain evidence="1">57</strain>
        <tissue evidence="1">Leaf</tissue>
    </source>
</reference>
<evidence type="ECO:0000313" key="2">
    <source>
        <dbReference type="Proteomes" id="UP000593573"/>
    </source>
</evidence>
<proteinExistence type="predicted"/>
<keyword evidence="2" id="KW-1185">Reference proteome</keyword>
<feature type="non-terminal residue" evidence="1">
    <location>
        <position position="73"/>
    </location>
</feature>